<proteinExistence type="predicted"/>
<evidence type="ECO:0000313" key="3">
    <source>
        <dbReference type="Proteomes" id="UP001497482"/>
    </source>
</evidence>
<dbReference type="AlphaFoldDB" id="A0AAV2LPD4"/>
<accession>A0AAV2LPD4</accession>
<dbReference type="EMBL" id="OZ035825">
    <property type="protein sequence ID" value="CAL1602208.1"/>
    <property type="molecule type" value="Genomic_DNA"/>
</dbReference>
<name>A0AAV2LPD4_KNICA</name>
<protein>
    <submittedName>
        <fullName evidence="2">Uncharacterized protein</fullName>
    </submittedName>
</protein>
<evidence type="ECO:0000256" key="1">
    <source>
        <dbReference type="SAM" id="MobiDB-lite"/>
    </source>
</evidence>
<dbReference type="Proteomes" id="UP001497482">
    <property type="component" value="Chromosome 3"/>
</dbReference>
<reference evidence="2 3" key="1">
    <citation type="submission" date="2024-04" db="EMBL/GenBank/DDBJ databases">
        <authorList>
            <person name="Waldvogel A.-M."/>
            <person name="Schoenle A."/>
        </authorList>
    </citation>
    <scope>NUCLEOTIDE SEQUENCE [LARGE SCALE GENOMIC DNA]</scope>
</reference>
<organism evidence="2 3">
    <name type="scientific">Knipowitschia caucasica</name>
    <name type="common">Caucasian dwarf goby</name>
    <name type="synonym">Pomatoschistus caucasicus</name>
    <dbReference type="NCBI Taxonomy" id="637954"/>
    <lineage>
        <taxon>Eukaryota</taxon>
        <taxon>Metazoa</taxon>
        <taxon>Chordata</taxon>
        <taxon>Craniata</taxon>
        <taxon>Vertebrata</taxon>
        <taxon>Euteleostomi</taxon>
        <taxon>Actinopterygii</taxon>
        <taxon>Neopterygii</taxon>
        <taxon>Teleostei</taxon>
        <taxon>Neoteleostei</taxon>
        <taxon>Acanthomorphata</taxon>
        <taxon>Gobiaria</taxon>
        <taxon>Gobiiformes</taxon>
        <taxon>Gobioidei</taxon>
        <taxon>Gobiidae</taxon>
        <taxon>Gobiinae</taxon>
        <taxon>Knipowitschia</taxon>
    </lineage>
</organism>
<feature type="region of interest" description="Disordered" evidence="1">
    <location>
        <begin position="57"/>
        <end position="90"/>
    </location>
</feature>
<gene>
    <name evidence="2" type="ORF">KC01_LOCUS30013</name>
</gene>
<keyword evidence="3" id="KW-1185">Reference proteome</keyword>
<evidence type="ECO:0000313" key="2">
    <source>
        <dbReference type="EMBL" id="CAL1602208.1"/>
    </source>
</evidence>
<sequence length="122" mass="13109">MGKGASRANAPCFCPGSVLVEEPRASALGSDLKESFCQCFQQNKETLGRDFLPDLLTSDSNPSGPSHALHCPPAAPSNQHHTVCPQEAPGSVEYAELNGELQPDVNSYPLKHYHQELPVPVD</sequence>